<accession>A0A0C3CM80</accession>
<protein>
    <recommendedName>
        <fullName evidence="1">G domain-containing protein</fullName>
    </recommendedName>
</protein>
<feature type="domain" description="G" evidence="1">
    <location>
        <begin position="24"/>
        <end position="126"/>
    </location>
</feature>
<name>A0A0C3CM80_HEBCY</name>
<proteinExistence type="predicted"/>
<gene>
    <name evidence="2" type="ORF">M413DRAFT_59218</name>
</gene>
<evidence type="ECO:0000313" key="2">
    <source>
        <dbReference type="EMBL" id="KIM49795.1"/>
    </source>
</evidence>
<dbReference type="SUPFAM" id="SSF52540">
    <property type="entry name" value="P-loop containing nucleoside triphosphate hydrolases"/>
    <property type="match status" value="1"/>
</dbReference>
<evidence type="ECO:0000259" key="1">
    <source>
        <dbReference type="Pfam" id="PF01926"/>
    </source>
</evidence>
<organism evidence="2 3">
    <name type="scientific">Hebeloma cylindrosporum</name>
    <dbReference type="NCBI Taxonomy" id="76867"/>
    <lineage>
        <taxon>Eukaryota</taxon>
        <taxon>Fungi</taxon>
        <taxon>Dikarya</taxon>
        <taxon>Basidiomycota</taxon>
        <taxon>Agaricomycotina</taxon>
        <taxon>Agaricomycetes</taxon>
        <taxon>Agaricomycetidae</taxon>
        <taxon>Agaricales</taxon>
        <taxon>Agaricineae</taxon>
        <taxon>Hymenogastraceae</taxon>
        <taxon>Hebeloma</taxon>
    </lineage>
</organism>
<evidence type="ECO:0000313" key="3">
    <source>
        <dbReference type="Proteomes" id="UP000053424"/>
    </source>
</evidence>
<dbReference type="CDD" id="cd00882">
    <property type="entry name" value="Ras_like_GTPase"/>
    <property type="match status" value="1"/>
</dbReference>
<dbReference type="Gene3D" id="3.40.50.300">
    <property type="entry name" value="P-loop containing nucleotide triphosphate hydrolases"/>
    <property type="match status" value="1"/>
</dbReference>
<dbReference type="Proteomes" id="UP000053424">
    <property type="component" value="Unassembled WGS sequence"/>
</dbReference>
<dbReference type="InterPro" id="IPR027417">
    <property type="entry name" value="P-loop_NTPase"/>
</dbReference>
<dbReference type="AlphaFoldDB" id="A0A0C3CM80"/>
<sequence>MIRSLCERHLLLVFRVDVESRSLSVIGPSGSGKSTFINTAAGGPGSGGELLNVGKGLEPCTKEVAHILCIPENGQNRIVFVDTPPFPNPDERMKNQEKATEKKIADWLKRAFGKQIRVSGILYLYNSTDNRMTQPPAVHFRMFQNLCGDDFQGRVLLVMTMWERVRPEHRETRQKALTKNWGYRSSVVQHLGTKESAWDIVRNLLDGQNTRRNTV</sequence>
<dbReference type="OrthoDB" id="2846732at2759"/>
<keyword evidence="3" id="KW-1185">Reference proteome</keyword>
<reference evidence="3" key="2">
    <citation type="submission" date="2015-01" db="EMBL/GenBank/DDBJ databases">
        <title>Evolutionary Origins and Diversification of the Mycorrhizal Mutualists.</title>
        <authorList>
            <consortium name="DOE Joint Genome Institute"/>
            <consortium name="Mycorrhizal Genomics Consortium"/>
            <person name="Kohler A."/>
            <person name="Kuo A."/>
            <person name="Nagy L.G."/>
            <person name="Floudas D."/>
            <person name="Copeland A."/>
            <person name="Barry K.W."/>
            <person name="Cichocki N."/>
            <person name="Veneault-Fourrey C."/>
            <person name="LaButti K."/>
            <person name="Lindquist E.A."/>
            <person name="Lipzen A."/>
            <person name="Lundell T."/>
            <person name="Morin E."/>
            <person name="Murat C."/>
            <person name="Riley R."/>
            <person name="Ohm R."/>
            <person name="Sun H."/>
            <person name="Tunlid A."/>
            <person name="Henrissat B."/>
            <person name="Grigoriev I.V."/>
            <person name="Hibbett D.S."/>
            <person name="Martin F."/>
        </authorList>
    </citation>
    <scope>NUCLEOTIDE SEQUENCE [LARGE SCALE GENOMIC DNA]</scope>
    <source>
        <strain evidence="3">h7</strain>
    </source>
</reference>
<dbReference type="EMBL" id="KN831768">
    <property type="protein sequence ID" value="KIM49795.1"/>
    <property type="molecule type" value="Genomic_DNA"/>
</dbReference>
<reference evidence="2 3" key="1">
    <citation type="submission" date="2014-04" db="EMBL/GenBank/DDBJ databases">
        <authorList>
            <consortium name="DOE Joint Genome Institute"/>
            <person name="Kuo A."/>
            <person name="Gay G."/>
            <person name="Dore J."/>
            <person name="Kohler A."/>
            <person name="Nagy L.G."/>
            <person name="Floudas D."/>
            <person name="Copeland A."/>
            <person name="Barry K.W."/>
            <person name="Cichocki N."/>
            <person name="Veneault-Fourrey C."/>
            <person name="LaButti K."/>
            <person name="Lindquist E.A."/>
            <person name="Lipzen A."/>
            <person name="Lundell T."/>
            <person name="Morin E."/>
            <person name="Murat C."/>
            <person name="Sun H."/>
            <person name="Tunlid A."/>
            <person name="Henrissat B."/>
            <person name="Grigoriev I.V."/>
            <person name="Hibbett D.S."/>
            <person name="Martin F."/>
            <person name="Nordberg H.P."/>
            <person name="Cantor M.N."/>
            <person name="Hua S.X."/>
        </authorList>
    </citation>
    <scope>NUCLEOTIDE SEQUENCE [LARGE SCALE GENOMIC DNA]</scope>
    <source>
        <strain evidence="3">h7</strain>
    </source>
</reference>
<dbReference type="STRING" id="686832.A0A0C3CM80"/>
<dbReference type="Pfam" id="PF01926">
    <property type="entry name" value="MMR_HSR1"/>
    <property type="match status" value="1"/>
</dbReference>
<dbReference type="GO" id="GO:0005525">
    <property type="term" value="F:GTP binding"/>
    <property type="evidence" value="ECO:0007669"/>
    <property type="project" value="InterPro"/>
</dbReference>
<dbReference type="HOGENOM" id="CLU_018003_3_0_1"/>
<dbReference type="InterPro" id="IPR006073">
    <property type="entry name" value="GTP-bd"/>
</dbReference>